<feature type="transmembrane region" description="Helical" evidence="6">
    <location>
        <begin position="187"/>
        <end position="208"/>
    </location>
</feature>
<feature type="transmembrane region" description="Helical" evidence="6">
    <location>
        <begin position="256"/>
        <end position="276"/>
    </location>
</feature>
<feature type="transmembrane region" description="Helical" evidence="6">
    <location>
        <begin position="147"/>
        <end position="166"/>
    </location>
</feature>
<reference evidence="7" key="1">
    <citation type="submission" date="2022-05" db="EMBL/GenBank/DDBJ databases">
        <title>Jatrophihabitans sp. SB3-54 whole genome sequence.</title>
        <authorList>
            <person name="Suh M.K."/>
            <person name="Eom M.K."/>
            <person name="Kim J.S."/>
            <person name="Kim H.S."/>
            <person name="Do H.E."/>
            <person name="Shin Y.K."/>
            <person name="Lee J.-S."/>
        </authorList>
    </citation>
    <scope>NUCLEOTIDE SEQUENCE</scope>
    <source>
        <strain evidence="7">SB3-54</strain>
    </source>
</reference>
<evidence type="ECO:0000256" key="1">
    <source>
        <dbReference type="ARBA" id="ARBA00004651"/>
    </source>
</evidence>
<name>A0ABY7K1F9_9ACTN</name>
<keyword evidence="5 6" id="KW-0472">Membrane</keyword>
<dbReference type="InterPro" id="IPR019108">
    <property type="entry name" value="Caa3_assmbl_CtaG-rel"/>
</dbReference>
<comment type="subcellular location">
    <subcellularLocation>
        <location evidence="1">Cell membrane</location>
        <topology evidence="1">Multi-pass membrane protein</topology>
    </subcellularLocation>
</comment>
<feature type="transmembrane region" description="Helical" evidence="6">
    <location>
        <begin position="303"/>
        <end position="325"/>
    </location>
</feature>
<accession>A0ABY7K1F9</accession>
<evidence type="ECO:0000256" key="5">
    <source>
        <dbReference type="ARBA" id="ARBA00023136"/>
    </source>
</evidence>
<dbReference type="Pfam" id="PF09678">
    <property type="entry name" value="Caa3_CtaG"/>
    <property type="match status" value="1"/>
</dbReference>
<evidence type="ECO:0000256" key="3">
    <source>
        <dbReference type="ARBA" id="ARBA00022692"/>
    </source>
</evidence>
<feature type="transmembrane region" description="Helical" evidence="6">
    <location>
        <begin position="76"/>
        <end position="102"/>
    </location>
</feature>
<protein>
    <submittedName>
        <fullName evidence="7">Cytochrome c oxidase assembly protein</fullName>
    </submittedName>
</protein>
<gene>
    <name evidence="7" type="ORF">M6B22_04460</name>
</gene>
<evidence type="ECO:0000313" key="7">
    <source>
        <dbReference type="EMBL" id="WAX58025.1"/>
    </source>
</evidence>
<evidence type="ECO:0000256" key="6">
    <source>
        <dbReference type="SAM" id="Phobius"/>
    </source>
</evidence>
<proteinExistence type="predicted"/>
<feature type="transmembrane region" description="Helical" evidence="6">
    <location>
        <begin position="114"/>
        <end position="135"/>
    </location>
</feature>
<feature type="transmembrane region" description="Helical" evidence="6">
    <location>
        <begin position="228"/>
        <end position="244"/>
    </location>
</feature>
<keyword evidence="8" id="KW-1185">Reference proteome</keyword>
<dbReference type="EMBL" id="CP097463">
    <property type="protein sequence ID" value="WAX58025.1"/>
    <property type="molecule type" value="Genomic_DNA"/>
</dbReference>
<evidence type="ECO:0000313" key="8">
    <source>
        <dbReference type="Proteomes" id="UP001164693"/>
    </source>
</evidence>
<keyword evidence="2" id="KW-1003">Cell membrane</keyword>
<keyword evidence="4 6" id="KW-1133">Transmembrane helix</keyword>
<dbReference type="RefSeq" id="WP_269444573.1">
    <property type="nucleotide sequence ID" value="NZ_CP097463.1"/>
</dbReference>
<evidence type="ECO:0000256" key="4">
    <source>
        <dbReference type="ARBA" id="ARBA00022989"/>
    </source>
</evidence>
<keyword evidence="3 6" id="KW-0812">Transmembrane</keyword>
<dbReference type="Proteomes" id="UP001164693">
    <property type="component" value="Chromosome"/>
</dbReference>
<sequence length="382" mass="41212">MSARSARLPRLVLLTWAIALAALAVLGVAVAHYLRAGSGHDMHAMHMGGLDAADALSRAGADPFGPLLGSALVTKWQLNAIAVAVLVLMAAWYLTAVALVPVRSPGMRWPLKRTVLFMLGLFVCGYATNGAIAVYDQVLFTAHMAGHLALVMLAPALLIAGRPLRLAMTASTPKRRDRLERILKGRIVTVLTAPPIALATYTIVIVGSHLTGLMDTIMQNTWAGEVEHVVYVIAGCQFFLLVVGDEPIRWRLSSPVRWLLLALSMAVDTFTGIVLMQGSHTVSMQVSPDVAVNALSDTRTGGAMMWFAGDGIMAAIMITLVIGWLRRVGTDQADESGWLEQARRATFTEHTGSADTQAETFDEDDATRKSYNAWLADLERRG</sequence>
<organism evidence="7 8">
    <name type="scientific">Jatrophihabitans cynanchi</name>
    <dbReference type="NCBI Taxonomy" id="2944128"/>
    <lineage>
        <taxon>Bacteria</taxon>
        <taxon>Bacillati</taxon>
        <taxon>Actinomycetota</taxon>
        <taxon>Actinomycetes</taxon>
        <taxon>Jatrophihabitantales</taxon>
        <taxon>Jatrophihabitantaceae</taxon>
        <taxon>Jatrophihabitans</taxon>
    </lineage>
</organism>
<evidence type="ECO:0000256" key="2">
    <source>
        <dbReference type="ARBA" id="ARBA00022475"/>
    </source>
</evidence>